<evidence type="ECO:0000259" key="3">
    <source>
        <dbReference type="Pfam" id="PF13460"/>
    </source>
</evidence>
<dbReference type="Gene3D" id="3.40.50.720">
    <property type="entry name" value="NAD(P)-binding Rossmann-like Domain"/>
    <property type="match status" value="1"/>
</dbReference>
<evidence type="ECO:0000256" key="2">
    <source>
        <dbReference type="SAM" id="MobiDB-lite"/>
    </source>
</evidence>
<dbReference type="Pfam" id="PF13460">
    <property type="entry name" value="NAD_binding_10"/>
    <property type="match status" value="1"/>
</dbReference>
<organism evidence="4 5">
    <name type="scientific">Sordaria brevicollis</name>
    <dbReference type="NCBI Taxonomy" id="83679"/>
    <lineage>
        <taxon>Eukaryota</taxon>
        <taxon>Fungi</taxon>
        <taxon>Dikarya</taxon>
        <taxon>Ascomycota</taxon>
        <taxon>Pezizomycotina</taxon>
        <taxon>Sordariomycetes</taxon>
        <taxon>Sordariomycetidae</taxon>
        <taxon>Sordariales</taxon>
        <taxon>Sordariaceae</taxon>
        <taxon>Sordaria</taxon>
    </lineage>
</organism>
<feature type="region of interest" description="Disordered" evidence="2">
    <location>
        <begin position="76"/>
        <end position="98"/>
    </location>
</feature>
<evidence type="ECO:0000256" key="1">
    <source>
        <dbReference type="ARBA" id="ARBA00038376"/>
    </source>
</evidence>
<accession>A0AAE0PJY8</accession>
<evidence type="ECO:0000313" key="4">
    <source>
        <dbReference type="EMBL" id="KAK3400905.1"/>
    </source>
</evidence>
<evidence type="ECO:0000313" key="5">
    <source>
        <dbReference type="Proteomes" id="UP001281003"/>
    </source>
</evidence>
<proteinExistence type="inferred from homology"/>
<dbReference type="InterPro" id="IPR051606">
    <property type="entry name" value="Polyketide_Oxido-like"/>
</dbReference>
<keyword evidence="5" id="KW-1185">Reference proteome</keyword>
<name>A0AAE0PJY8_SORBR</name>
<sequence>MSTQTPKSILFISATGGIALATLKRCLAAPPGSLSITVLARSPTRLQSLLSPTELASPSLRIIQGNAHSVSDLVPVLTPNPSAPTNNPSSDSSSLPSPTKKLVDIILTSIGGKPDLKKLSVDDPHVCEKGMSALLEALSSVSTSVSKRPYIIAISAAGASTIAREYPLALYPVHALLLKGAIKDKRAMERTLAESEGGSKWTVVRPSMLTDKPGVGVGKVRVSLEDLRGKRLEGEVVVGYTVSRLDVGDWIFERLVIAEESGKGRYEGRAVVLSY</sequence>
<dbReference type="InterPro" id="IPR036291">
    <property type="entry name" value="NAD(P)-bd_dom_sf"/>
</dbReference>
<dbReference type="InterPro" id="IPR016040">
    <property type="entry name" value="NAD(P)-bd_dom"/>
</dbReference>
<dbReference type="PANTHER" id="PTHR43355:SF2">
    <property type="entry name" value="FLAVIN REDUCTASE (NADPH)"/>
    <property type="match status" value="1"/>
</dbReference>
<dbReference type="GO" id="GO:0042602">
    <property type="term" value="F:riboflavin reductase (NADPH) activity"/>
    <property type="evidence" value="ECO:0007669"/>
    <property type="project" value="TreeGrafter"/>
</dbReference>
<gene>
    <name evidence="4" type="ORF">B0T20DRAFT_155020</name>
</gene>
<reference evidence="4" key="1">
    <citation type="journal article" date="2023" name="Mol. Phylogenet. Evol.">
        <title>Genome-scale phylogeny and comparative genomics of the fungal order Sordariales.</title>
        <authorList>
            <person name="Hensen N."/>
            <person name="Bonometti L."/>
            <person name="Westerberg I."/>
            <person name="Brannstrom I.O."/>
            <person name="Guillou S."/>
            <person name="Cros-Aarteil S."/>
            <person name="Calhoun S."/>
            <person name="Haridas S."/>
            <person name="Kuo A."/>
            <person name="Mondo S."/>
            <person name="Pangilinan J."/>
            <person name="Riley R."/>
            <person name="LaButti K."/>
            <person name="Andreopoulos B."/>
            <person name="Lipzen A."/>
            <person name="Chen C."/>
            <person name="Yan M."/>
            <person name="Daum C."/>
            <person name="Ng V."/>
            <person name="Clum A."/>
            <person name="Steindorff A."/>
            <person name="Ohm R.A."/>
            <person name="Martin F."/>
            <person name="Silar P."/>
            <person name="Natvig D.O."/>
            <person name="Lalanne C."/>
            <person name="Gautier V."/>
            <person name="Ament-Velasquez S.L."/>
            <person name="Kruys A."/>
            <person name="Hutchinson M.I."/>
            <person name="Powell A.J."/>
            <person name="Barry K."/>
            <person name="Miller A.N."/>
            <person name="Grigoriev I.V."/>
            <person name="Debuchy R."/>
            <person name="Gladieux P."/>
            <person name="Hiltunen Thoren M."/>
            <person name="Johannesson H."/>
        </authorList>
    </citation>
    <scope>NUCLEOTIDE SEQUENCE</scope>
    <source>
        <strain evidence="4">FGSC 1904</strain>
    </source>
</reference>
<feature type="domain" description="NAD(P)-binding" evidence="3">
    <location>
        <begin position="104"/>
        <end position="253"/>
    </location>
</feature>
<dbReference type="EMBL" id="JAUTDP010000003">
    <property type="protein sequence ID" value="KAK3400905.1"/>
    <property type="molecule type" value="Genomic_DNA"/>
</dbReference>
<dbReference type="AlphaFoldDB" id="A0AAE0PJY8"/>
<feature type="compositionally biased region" description="Low complexity" evidence="2">
    <location>
        <begin position="79"/>
        <end position="98"/>
    </location>
</feature>
<dbReference type="SUPFAM" id="SSF51735">
    <property type="entry name" value="NAD(P)-binding Rossmann-fold domains"/>
    <property type="match status" value="1"/>
</dbReference>
<comment type="caution">
    <text evidence="4">The sequence shown here is derived from an EMBL/GenBank/DDBJ whole genome shotgun (WGS) entry which is preliminary data.</text>
</comment>
<protein>
    <recommendedName>
        <fullName evidence="3">NAD(P)-binding domain-containing protein</fullName>
    </recommendedName>
</protein>
<comment type="similarity">
    <text evidence="1">Belongs to the avfA family.</text>
</comment>
<reference evidence="4" key="2">
    <citation type="submission" date="2023-07" db="EMBL/GenBank/DDBJ databases">
        <authorList>
            <consortium name="Lawrence Berkeley National Laboratory"/>
            <person name="Haridas S."/>
            <person name="Hensen N."/>
            <person name="Bonometti L."/>
            <person name="Westerberg I."/>
            <person name="Brannstrom I.O."/>
            <person name="Guillou S."/>
            <person name="Cros-Aarteil S."/>
            <person name="Calhoun S."/>
            <person name="Kuo A."/>
            <person name="Mondo S."/>
            <person name="Pangilinan J."/>
            <person name="Riley R."/>
            <person name="LaButti K."/>
            <person name="Andreopoulos B."/>
            <person name="Lipzen A."/>
            <person name="Chen C."/>
            <person name="Yanf M."/>
            <person name="Daum C."/>
            <person name="Ng V."/>
            <person name="Clum A."/>
            <person name="Steindorff A."/>
            <person name="Ohm R."/>
            <person name="Martin F."/>
            <person name="Silar P."/>
            <person name="Natvig D."/>
            <person name="Lalanne C."/>
            <person name="Gautier V."/>
            <person name="Ament-velasquez S.L."/>
            <person name="Kruys A."/>
            <person name="Hutchinson M.I."/>
            <person name="Powell A.J."/>
            <person name="Barry K."/>
            <person name="Miller A.N."/>
            <person name="Grigoriev I.V."/>
            <person name="Debuchy R."/>
            <person name="Gladieux P."/>
            <person name="Thoren M.H."/>
            <person name="Johannesson H."/>
        </authorList>
    </citation>
    <scope>NUCLEOTIDE SEQUENCE</scope>
    <source>
        <strain evidence="4">FGSC 1904</strain>
    </source>
</reference>
<dbReference type="GO" id="GO:0004074">
    <property type="term" value="F:biliverdin reductase [NAD(P)H] activity"/>
    <property type="evidence" value="ECO:0007669"/>
    <property type="project" value="TreeGrafter"/>
</dbReference>
<dbReference type="PANTHER" id="PTHR43355">
    <property type="entry name" value="FLAVIN REDUCTASE (NADPH)"/>
    <property type="match status" value="1"/>
</dbReference>
<dbReference type="Proteomes" id="UP001281003">
    <property type="component" value="Unassembled WGS sequence"/>
</dbReference>